<comment type="similarity">
    <text evidence="1">Belongs to the bacterial solute-binding protein 1 family.</text>
</comment>
<dbReference type="HOGENOM" id="CLU_031285_10_1_11"/>
<keyword evidence="2" id="KW-0813">Transport</keyword>
<gene>
    <name evidence="4" type="ORF">SXIM_09520</name>
</gene>
<dbReference type="GO" id="GO:0015768">
    <property type="term" value="P:maltose transport"/>
    <property type="evidence" value="ECO:0007669"/>
    <property type="project" value="TreeGrafter"/>
</dbReference>
<evidence type="ECO:0000313" key="5">
    <source>
        <dbReference type="Proteomes" id="UP000034034"/>
    </source>
</evidence>
<evidence type="ECO:0000313" key="4">
    <source>
        <dbReference type="EMBL" id="AKG42336.1"/>
    </source>
</evidence>
<accession>A0A0F7CN58</accession>
<proteinExistence type="inferred from homology"/>
<dbReference type="AlphaFoldDB" id="A0A0F7CN58"/>
<dbReference type="Proteomes" id="UP000034034">
    <property type="component" value="Chromosome"/>
</dbReference>
<evidence type="ECO:0000256" key="3">
    <source>
        <dbReference type="ARBA" id="ARBA00022729"/>
    </source>
</evidence>
<keyword evidence="3" id="KW-0732">Signal</keyword>
<dbReference type="Pfam" id="PF01547">
    <property type="entry name" value="SBP_bac_1"/>
    <property type="match status" value="1"/>
</dbReference>
<dbReference type="PATRIC" id="fig|408015.6.peg.981"/>
<dbReference type="PANTHER" id="PTHR30061">
    <property type="entry name" value="MALTOSE-BINDING PERIPLASMIC PROTEIN"/>
    <property type="match status" value="1"/>
</dbReference>
<dbReference type="KEGG" id="sxi:SXIM_09520"/>
<dbReference type="RefSeq" id="WP_046723024.1">
    <property type="nucleotide sequence ID" value="NZ_CP009922.3"/>
</dbReference>
<dbReference type="GO" id="GO:0055052">
    <property type="term" value="C:ATP-binding cassette (ABC) transporter complex, substrate-binding subunit-containing"/>
    <property type="evidence" value="ECO:0007669"/>
    <property type="project" value="TreeGrafter"/>
</dbReference>
<dbReference type="GO" id="GO:1901982">
    <property type="term" value="F:maltose binding"/>
    <property type="evidence" value="ECO:0007669"/>
    <property type="project" value="TreeGrafter"/>
</dbReference>
<keyword evidence="5" id="KW-1185">Reference proteome</keyword>
<dbReference type="CDD" id="cd14747">
    <property type="entry name" value="PBP2_MalE"/>
    <property type="match status" value="1"/>
</dbReference>
<dbReference type="EMBL" id="CP009922">
    <property type="protein sequence ID" value="AKG42336.1"/>
    <property type="molecule type" value="Genomic_DNA"/>
</dbReference>
<name>A0A0F7CN58_9ACTN</name>
<dbReference type="SUPFAM" id="SSF53850">
    <property type="entry name" value="Periplasmic binding protein-like II"/>
    <property type="match status" value="1"/>
</dbReference>
<evidence type="ECO:0000256" key="2">
    <source>
        <dbReference type="ARBA" id="ARBA00022448"/>
    </source>
</evidence>
<dbReference type="PANTHER" id="PTHR30061:SF50">
    <property type="entry name" value="MALTOSE_MALTODEXTRIN-BINDING PERIPLASMIC PROTEIN"/>
    <property type="match status" value="1"/>
</dbReference>
<reference evidence="4" key="1">
    <citation type="submission" date="2019-08" db="EMBL/GenBank/DDBJ databases">
        <title>Complete genome sequence of a mangrove-derived Streptomyces xiamenensis.</title>
        <authorList>
            <person name="Xu J."/>
        </authorList>
    </citation>
    <scope>NUCLEOTIDE SEQUENCE</scope>
    <source>
        <strain evidence="4">318</strain>
    </source>
</reference>
<dbReference type="Gene3D" id="3.40.190.10">
    <property type="entry name" value="Periplasmic binding protein-like II"/>
    <property type="match status" value="2"/>
</dbReference>
<sequence length="434" mass="45921">MSHTPGHFGTPARRLLAGAAVLSLGLLTACGSDSNSGDSAAKTLDVWIMEGTNPDAGPYFEELGAAFKEQTGAELNVQFIQWADAHDRITTAMAGRELPDVAEIGTTWALEFGAVGALRDLAGDIEADGLGGDLVPALHEAGTVDGATYGMPWHAGTRSLMYRADLFAEHGLQPPTSWDELRDVALQLKELEPDMIPFPVIGGTEYTVDPFIWGAGGQIAQADDDGTWTSTINAPEAVAGIEFYTSLATEHGLSVAAAETWLETDQLQSFQTGQAAMVINGNWTVNTLLEDDPTWADRLGVVPIPGRQPGTYNPSFVGGSLLGDFNSDEPELAWELIKLMSTGEYGARWAEQSGFFPGQQSLLEDVADRAGPLVAPFATQMLEAGASVPVTELYGQVQGAQVIPRMLQSILSGSATVQEAADTAAATMDETFGN</sequence>
<dbReference type="InterPro" id="IPR006059">
    <property type="entry name" value="SBP"/>
</dbReference>
<evidence type="ECO:0000256" key="1">
    <source>
        <dbReference type="ARBA" id="ARBA00008520"/>
    </source>
</evidence>
<dbReference type="GO" id="GO:0042956">
    <property type="term" value="P:maltodextrin transmembrane transport"/>
    <property type="evidence" value="ECO:0007669"/>
    <property type="project" value="TreeGrafter"/>
</dbReference>
<protein>
    <submittedName>
        <fullName evidence="4">Sugar ABC transporter substrate-binding protein</fullName>
    </submittedName>
</protein>
<dbReference type="STRING" id="408015.SXIM_09520"/>
<organism evidence="4 5">
    <name type="scientific">Streptomyces xiamenensis</name>
    <dbReference type="NCBI Taxonomy" id="408015"/>
    <lineage>
        <taxon>Bacteria</taxon>
        <taxon>Bacillati</taxon>
        <taxon>Actinomycetota</taxon>
        <taxon>Actinomycetes</taxon>
        <taxon>Kitasatosporales</taxon>
        <taxon>Streptomycetaceae</taxon>
        <taxon>Streptomyces</taxon>
    </lineage>
</organism>